<organism evidence="3 4">
    <name type="scientific">Acinetobacter pollinis</name>
    <dbReference type="NCBI Taxonomy" id="2605270"/>
    <lineage>
        <taxon>Bacteria</taxon>
        <taxon>Pseudomonadati</taxon>
        <taxon>Pseudomonadota</taxon>
        <taxon>Gammaproteobacteria</taxon>
        <taxon>Moraxellales</taxon>
        <taxon>Moraxellaceae</taxon>
        <taxon>Acinetobacter</taxon>
    </lineage>
</organism>
<proteinExistence type="inferred from homology"/>
<sequence length="136" mass="15993">MMWDTKKIGLWGEATALSYLEQNGFKRLQTRYCSRYGEIDLIVEGNGTILFVEVKVRRSLRYGNASESITITKQRKIIKTAYVFLEEYPVYESYDLRFDAICIQIKQQVAKPILQDFSLLNYDLEWIQDAFNLDEV</sequence>
<dbReference type="Pfam" id="PF02021">
    <property type="entry name" value="UPF0102"/>
    <property type="match status" value="1"/>
</dbReference>
<dbReference type="CDD" id="cd20736">
    <property type="entry name" value="PoNe_Nuclease"/>
    <property type="match status" value="1"/>
</dbReference>
<dbReference type="NCBIfam" id="NF009150">
    <property type="entry name" value="PRK12497.1-3"/>
    <property type="match status" value="1"/>
</dbReference>
<protein>
    <recommendedName>
        <fullName evidence="2">UPF0102 protein I2F25_01570</fullName>
    </recommendedName>
</protein>
<dbReference type="InterPro" id="IPR003509">
    <property type="entry name" value="UPF0102_YraN-like"/>
</dbReference>
<evidence type="ECO:0000256" key="2">
    <source>
        <dbReference type="HAMAP-Rule" id="MF_00048"/>
    </source>
</evidence>
<gene>
    <name evidence="3" type="ORF">I2F25_01570</name>
</gene>
<dbReference type="PANTHER" id="PTHR34039">
    <property type="entry name" value="UPF0102 PROTEIN YRAN"/>
    <property type="match status" value="1"/>
</dbReference>
<dbReference type="EMBL" id="VTDN01000001">
    <property type="protein sequence ID" value="MEB5475756.1"/>
    <property type="molecule type" value="Genomic_DNA"/>
</dbReference>
<keyword evidence="4" id="KW-1185">Reference proteome</keyword>
<dbReference type="InterPro" id="IPR011856">
    <property type="entry name" value="tRNA_endonuc-like_dom_sf"/>
</dbReference>
<comment type="similarity">
    <text evidence="1 2">Belongs to the UPF0102 family.</text>
</comment>
<dbReference type="NCBIfam" id="TIGR00252">
    <property type="entry name" value="YraN family protein"/>
    <property type="match status" value="1"/>
</dbReference>
<dbReference type="HAMAP" id="MF_00048">
    <property type="entry name" value="UPF0102"/>
    <property type="match status" value="1"/>
</dbReference>
<name>A0ABU6DPG7_9GAMM</name>
<dbReference type="SUPFAM" id="SSF52980">
    <property type="entry name" value="Restriction endonuclease-like"/>
    <property type="match status" value="1"/>
</dbReference>
<comment type="caution">
    <text evidence="3">The sequence shown here is derived from an EMBL/GenBank/DDBJ whole genome shotgun (WGS) entry which is preliminary data.</text>
</comment>
<dbReference type="Proteomes" id="UP001339883">
    <property type="component" value="Unassembled WGS sequence"/>
</dbReference>
<dbReference type="PANTHER" id="PTHR34039:SF1">
    <property type="entry name" value="UPF0102 PROTEIN YRAN"/>
    <property type="match status" value="1"/>
</dbReference>
<reference evidence="3 4" key="1">
    <citation type="submission" date="2019-08" db="EMBL/GenBank/DDBJ databases">
        <title>Five species of Acinetobacter isolated from floral nectar and animal pollinators.</title>
        <authorList>
            <person name="Hendry T.A."/>
        </authorList>
    </citation>
    <scope>NUCLEOTIDE SEQUENCE [LARGE SCALE GENOMIC DNA]</scope>
    <source>
        <strain evidence="3 4">MD18.27</strain>
    </source>
</reference>
<evidence type="ECO:0000256" key="1">
    <source>
        <dbReference type="ARBA" id="ARBA00006738"/>
    </source>
</evidence>
<accession>A0ABU6DPG7</accession>
<evidence type="ECO:0000313" key="3">
    <source>
        <dbReference type="EMBL" id="MEB5475756.1"/>
    </source>
</evidence>
<dbReference type="Gene3D" id="3.40.1350.10">
    <property type="match status" value="1"/>
</dbReference>
<evidence type="ECO:0000313" key="4">
    <source>
        <dbReference type="Proteomes" id="UP001339883"/>
    </source>
</evidence>
<dbReference type="InterPro" id="IPR011335">
    <property type="entry name" value="Restrct_endonuc-II-like"/>
</dbReference>
<dbReference type="RefSeq" id="WP_325774380.1">
    <property type="nucleotide sequence ID" value="NZ_VTDN01000001.1"/>
</dbReference>